<proteinExistence type="predicted"/>
<organism evidence="1 2">
    <name type="scientific">Oligella ureolytica</name>
    <dbReference type="NCBI Taxonomy" id="90244"/>
    <lineage>
        <taxon>Bacteria</taxon>
        <taxon>Pseudomonadati</taxon>
        <taxon>Pseudomonadota</taxon>
        <taxon>Betaproteobacteria</taxon>
        <taxon>Burkholderiales</taxon>
        <taxon>Alcaligenaceae</taxon>
        <taxon>Oligella</taxon>
    </lineage>
</organism>
<reference evidence="1 2" key="1">
    <citation type="submission" date="2018-06" db="EMBL/GenBank/DDBJ databases">
        <authorList>
            <consortium name="Pathogen Informatics"/>
            <person name="Doyle S."/>
        </authorList>
    </citation>
    <scope>NUCLEOTIDE SEQUENCE [LARGE SCALE GENOMIC DNA]</scope>
    <source>
        <strain evidence="1 2">NCTC11997</strain>
    </source>
</reference>
<gene>
    <name evidence="1" type="ORF">NCTC11997_02206</name>
</gene>
<sequence>MTVKQKFPQEEVFSVQPKEQTKQASIELSCLRALNTIWREKKLMRPIKKYENRMI</sequence>
<name>A0A378XJN3_9BURK</name>
<dbReference type="AlphaFoldDB" id="A0A378XJN3"/>
<accession>A0A378XJN3</accession>
<protein>
    <submittedName>
        <fullName evidence="1">Uncharacterized protein</fullName>
    </submittedName>
</protein>
<evidence type="ECO:0000313" key="1">
    <source>
        <dbReference type="EMBL" id="SUA56869.1"/>
    </source>
</evidence>
<dbReference type="STRING" id="1122619.GCA_000373745_00460"/>
<evidence type="ECO:0000313" key="2">
    <source>
        <dbReference type="Proteomes" id="UP000254603"/>
    </source>
</evidence>
<dbReference type="Proteomes" id="UP000254603">
    <property type="component" value="Unassembled WGS sequence"/>
</dbReference>
<dbReference type="EMBL" id="UGSB01000001">
    <property type="protein sequence ID" value="SUA56869.1"/>
    <property type="molecule type" value="Genomic_DNA"/>
</dbReference>